<evidence type="ECO:0000313" key="3">
    <source>
        <dbReference type="Proteomes" id="UP000320762"/>
    </source>
</evidence>
<protein>
    <submittedName>
        <fullName evidence="2">Uncharacterized protein</fullName>
    </submittedName>
</protein>
<sequence>MSIVFSPKSPSSSDTAPNQLPKITPDVRPSNKDVRSTATGGGLSNHTLFSGDRMISGAASCCCRVGSLASGRETCLRMGSSWAWLALRRSPVPGTSLRPVTEAVSGPVSIAGERLTLKLPVVLTRGRRVVDVSRAIRGVGQLRRERRRWFLVADCPRRRSASGPASASPAS</sequence>
<dbReference type="EMBL" id="VDMD01000002">
    <property type="protein sequence ID" value="TRM68724.1"/>
    <property type="molecule type" value="Genomic_DNA"/>
</dbReference>
<reference evidence="2 3" key="1">
    <citation type="journal article" date="2019" name="New Phytol.">
        <title>Comparative genomics reveals unique wood-decay strategies and fruiting body development in the Schizophyllaceae.</title>
        <authorList>
            <person name="Almasi E."/>
            <person name="Sahu N."/>
            <person name="Krizsan K."/>
            <person name="Balint B."/>
            <person name="Kovacs G.M."/>
            <person name="Kiss B."/>
            <person name="Cseklye J."/>
            <person name="Drula E."/>
            <person name="Henrissat B."/>
            <person name="Nagy I."/>
            <person name="Chovatia M."/>
            <person name="Adam C."/>
            <person name="LaButti K."/>
            <person name="Lipzen A."/>
            <person name="Riley R."/>
            <person name="Grigoriev I.V."/>
            <person name="Nagy L.G."/>
        </authorList>
    </citation>
    <scope>NUCLEOTIDE SEQUENCE [LARGE SCALE GENOMIC DNA]</scope>
    <source>
        <strain evidence="2 3">NL-1724</strain>
    </source>
</reference>
<evidence type="ECO:0000313" key="2">
    <source>
        <dbReference type="EMBL" id="TRM68724.1"/>
    </source>
</evidence>
<gene>
    <name evidence="2" type="ORF">BD626DRAFT_482562</name>
</gene>
<keyword evidence="3" id="KW-1185">Reference proteome</keyword>
<proteinExistence type="predicted"/>
<accession>A0A550CVA8</accession>
<comment type="caution">
    <text evidence="2">The sequence shown here is derived from an EMBL/GenBank/DDBJ whole genome shotgun (WGS) entry which is preliminary data.</text>
</comment>
<dbReference type="Proteomes" id="UP000320762">
    <property type="component" value="Unassembled WGS sequence"/>
</dbReference>
<feature type="compositionally biased region" description="Low complexity" evidence="1">
    <location>
        <begin position="1"/>
        <end position="13"/>
    </location>
</feature>
<organism evidence="2 3">
    <name type="scientific">Schizophyllum amplum</name>
    <dbReference type="NCBI Taxonomy" id="97359"/>
    <lineage>
        <taxon>Eukaryota</taxon>
        <taxon>Fungi</taxon>
        <taxon>Dikarya</taxon>
        <taxon>Basidiomycota</taxon>
        <taxon>Agaricomycotina</taxon>
        <taxon>Agaricomycetes</taxon>
        <taxon>Agaricomycetidae</taxon>
        <taxon>Agaricales</taxon>
        <taxon>Schizophyllaceae</taxon>
        <taxon>Schizophyllum</taxon>
    </lineage>
</organism>
<name>A0A550CVA8_9AGAR</name>
<feature type="region of interest" description="Disordered" evidence="1">
    <location>
        <begin position="1"/>
        <end position="42"/>
    </location>
</feature>
<dbReference type="AlphaFoldDB" id="A0A550CVA8"/>
<evidence type="ECO:0000256" key="1">
    <source>
        <dbReference type="SAM" id="MobiDB-lite"/>
    </source>
</evidence>